<feature type="transmembrane region" description="Helical" evidence="2">
    <location>
        <begin position="165"/>
        <end position="190"/>
    </location>
</feature>
<keyword evidence="2" id="KW-1133">Transmembrane helix</keyword>
<evidence type="ECO:0000256" key="2">
    <source>
        <dbReference type="SAM" id="Phobius"/>
    </source>
</evidence>
<keyword evidence="2" id="KW-0812">Transmembrane</keyword>
<sequence length="201" mass="22369">MSQEKDILEQLKAVRKIKGYSYQAIADKTEEIGKAVSLSTVKRVFAEGSTLDAFRYDTSIQPIAVVLLGIGEETEPPGQASAQREAEYYTTIEALKSVVAIKNETIAAMQKALDDKTAECEHLKDEHRADIDALKHEHDAREAETRRAYQQGIADRNRTNRNLSIALFVLLAIVLGIILLDLCLGGYGWFRRAAVDFMLAL</sequence>
<keyword evidence="1" id="KW-0175">Coiled coil</keyword>
<proteinExistence type="predicted"/>
<name>A0AAU8B8S4_9CAUD</name>
<dbReference type="EMBL" id="PP511792">
    <property type="protein sequence ID" value="XCD07628.1"/>
    <property type="molecule type" value="Genomic_DNA"/>
</dbReference>
<reference evidence="3" key="1">
    <citation type="submission" date="2024-03" db="EMBL/GenBank/DDBJ databases">
        <title>Diverse circular DNA viruses in blood, oral, and fecal samples of captive lemurs.</title>
        <authorList>
            <person name="Paietta E.N."/>
            <person name="Kraberger S."/>
            <person name="Lund M.C."/>
            <person name="Custer J.M."/>
            <person name="Vargas K.M."/>
            <person name="Ehmke E.E."/>
            <person name="Yoder A.D."/>
            <person name="Varsani A."/>
        </authorList>
    </citation>
    <scope>NUCLEOTIDE SEQUENCE</scope>
    <source>
        <strain evidence="3">Duke_28FS_2</strain>
    </source>
</reference>
<feature type="coiled-coil region" evidence="1">
    <location>
        <begin position="106"/>
        <end position="144"/>
    </location>
</feature>
<evidence type="ECO:0008006" key="4">
    <source>
        <dbReference type="Google" id="ProtNLM"/>
    </source>
</evidence>
<evidence type="ECO:0000313" key="3">
    <source>
        <dbReference type="EMBL" id="XCD07628.1"/>
    </source>
</evidence>
<accession>A0AAU8B8S4</accession>
<organism evidence="3">
    <name type="scientific">Dulem virus 33</name>
    <dbReference type="NCBI Taxonomy" id="3145751"/>
    <lineage>
        <taxon>Viruses</taxon>
        <taxon>Duplodnaviria</taxon>
        <taxon>Heunggongvirae</taxon>
        <taxon>Uroviricota</taxon>
        <taxon>Caudoviricetes</taxon>
    </lineage>
</organism>
<evidence type="ECO:0000256" key="1">
    <source>
        <dbReference type="SAM" id="Coils"/>
    </source>
</evidence>
<keyword evidence="2" id="KW-0472">Membrane</keyword>
<protein>
    <recommendedName>
        <fullName evidence="4">HTH cro/C1-type domain-containing protein</fullName>
    </recommendedName>
</protein>